<evidence type="ECO:0000256" key="7">
    <source>
        <dbReference type="ARBA" id="ARBA00037818"/>
    </source>
</evidence>
<comment type="catalytic activity">
    <reaction evidence="8">
        <text>O-phospho-L-seryl-[protein] + H2O = L-seryl-[protein] + phosphate</text>
        <dbReference type="Rhea" id="RHEA:20629"/>
        <dbReference type="Rhea" id="RHEA-COMP:9863"/>
        <dbReference type="Rhea" id="RHEA-COMP:11604"/>
        <dbReference type="ChEBI" id="CHEBI:15377"/>
        <dbReference type="ChEBI" id="CHEBI:29999"/>
        <dbReference type="ChEBI" id="CHEBI:43474"/>
        <dbReference type="ChEBI" id="CHEBI:83421"/>
        <dbReference type="EC" id="3.1.3.16"/>
    </reaction>
</comment>
<dbReference type="SUPFAM" id="SSF56300">
    <property type="entry name" value="Metallo-dependent phosphatases"/>
    <property type="match status" value="1"/>
</dbReference>
<dbReference type="Proteomes" id="UP000694867">
    <property type="component" value="Unplaced"/>
</dbReference>
<comment type="subcellular location">
    <subcellularLocation>
        <location evidence="7">Cell projection</location>
        <location evidence="7">Pseudopodium</location>
    </subcellularLocation>
</comment>
<dbReference type="InterPro" id="IPR050341">
    <property type="entry name" value="PP1_catalytic_subunit"/>
</dbReference>
<evidence type="ECO:0000256" key="5">
    <source>
        <dbReference type="ARBA" id="ARBA00022912"/>
    </source>
</evidence>
<evidence type="ECO:0000256" key="4">
    <source>
        <dbReference type="ARBA" id="ARBA00022801"/>
    </source>
</evidence>
<dbReference type="GO" id="GO:0031143">
    <property type="term" value="C:pseudopodium"/>
    <property type="evidence" value="ECO:0007669"/>
    <property type="project" value="UniProtKB-SubCell"/>
</dbReference>
<dbReference type="InterPro" id="IPR004843">
    <property type="entry name" value="Calcineurin-like_PHP"/>
</dbReference>
<evidence type="ECO:0000256" key="3">
    <source>
        <dbReference type="ARBA" id="ARBA00022723"/>
    </source>
</evidence>
<dbReference type="EC" id="3.1.3.16" evidence="11"/>
<dbReference type="InterPro" id="IPR006186">
    <property type="entry name" value="Ser/Thr-sp_prot-phosphatase"/>
</dbReference>
<protein>
    <recommendedName>
        <fullName evidence="11">Serine/threonine-protein phosphatase</fullName>
        <ecNumber evidence="11">3.1.3.16</ecNumber>
    </recommendedName>
</protein>
<sequence length="433" mass="48566">MEIDNPNTSRSDSVSDIDLQELLQRLWAIKTTKEPFCSISADECINVAEYASEVFASQETLVEIPVPVTVCGDTHGQFMDLLRILTTGGVPPQTTYVFLGDYVDRGKNSIEVLIVLFIYKILFPTQMYMIRGNHEEARVNSTYGFLSECINRYGFEVYTAFNNSFNNMPVAAIIGQRIFCCHGGIVKDLDSLQAIADIARPVKQPNENAIMSQLTWSDPNRDSDGWTESARGVGFMFGKTPLWQFLEKFDLDLLARAHEVVQDGYEFFGMRRCVTIFSAPKYCDQFDNAGGMMRVSSDLTCSFIIIRPINSEFPLTRVEYHAFAVAPVEVDACGRDGSLTTSGPNWVSAVAEGRALPLHSSILHIEAKNLPTESKNLPIRAYTLGQQLFNVTRKKKKKSPPARQQASETKRQYLSWLSPSENHAFAQTKNMTI</sequence>
<dbReference type="PRINTS" id="PR00114">
    <property type="entry name" value="STPHPHTASE"/>
</dbReference>
<dbReference type="GO" id="GO:0007060">
    <property type="term" value="P:male meiosis chromosome segregation"/>
    <property type="evidence" value="ECO:0007669"/>
    <property type="project" value="UniProtKB-ARBA"/>
</dbReference>
<dbReference type="RefSeq" id="XP_003746749.3">
    <property type="nucleotide sequence ID" value="XM_003746701.3"/>
</dbReference>
<dbReference type="PANTHER" id="PTHR11668:SF300">
    <property type="entry name" value="SERINE_THREONINE-PROTEIN PHOSPHATASE"/>
    <property type="match status" value="1"/>
</dbReference>
<dbReference type="AlphaFoldDB" id="A0AAJ6QWY6"/>
<evidence type="ECO:0000313" key="14">
    <source>
        <dbReference type="RefSeq" id="XP_003746749.3"/>
    </source>
</evidence>
<evidence type="ECO:0000256" key="9">
    <source>
        <dbReference type="ARBA" id="ARBA00048336"/>
    </source>
</evidence>
<dbReference type="GeneID" id="100899233"/>
<evidence type="ECO:0000313" key="13">
    <source>
        <dbReference type="Proteomes" id="UP000694867"/>
    </source>
</evidence>
<dbReference type="SMART" id="SM00156">
    <property type="entry name" value="PP2Ac"/>
    <property type="match status" value="1"/>
</dbReference>
<dbReference type="PANTHER" id="PTHR11668">
    <property type="entry name" value="SERINE/THREONINE PROTEIN PHOSPHATASE"/>
    <property type="match status" value="1"/>
</dbReference>
<dbReference type="Gene3D" id="3.60.21.10">
    <property type="match status" value="1"/>
</dbReference>
<dbReference type="FunFam" id="3.60.21.10:FF:000026">
    <property type="entry name" value="Serine/threonine-protein phosphatase"/>
    <property type="match status" value="1"/>
</dbReference>
<comment type="function">
    <text evidence="10">Probable phosphatase which plays a redundant role with gsp-4 in spermatogenesis by regulating sister chromatid segregation during meiosis. In addition, involved in sperm motility by controlling the dynamic disassembly of major sperm proteins (MSP) in the spermatozoan pseudopodium.</text>
</comment>
<dbReference type="KEGG" id="goe:100899233"/>
<dbReference type="GO" id="GO:0004722">
    <property type="term" value="F:protein serine/threonine phosphatase activity"/>
    <property type="evidence" value="ECO:0007669"/>
    <property type="project" value="UniProtKB-EC"/>
</dbReference>
<accession>A0AAJ6QWY6</accession>
<organism evidence="13 14">
    <name type="scientific">Galendromus occidentalis</name>
    <name type="common">western predatory mite</name>
    <dbReference type="NCBI Taxonomy" id="34638"/>
    <lineage>
        <taxon>Eukaryota</taxon>
        <taxon>Metazoa</taxon>
        <taxon>Ecdysozoa</taxon>
        <taxon>Arthropoda</taxon>
        <taxon>Chelicerata</taxon>
        <taxon>Arachnida</taxon>
        <taxon>Acari</taxon>
        <taxon>Parasitiformes</taxon>
        <taxon>Mesostigmata</taxon>
        <taxon>Gamasina</taxon>
        <taxon>Phytoseioidea</taxon>
        <taxon>Phytoseiidae</taxon>
        <taxon>Typhlodrominae</taxon>
        <taxon>Galendromus</taxon>
    </lineage>
</organism>
<name>A0AAJ6QWY6_9ACAR</name>
<feature type="domain" description="Serine/threonine specific protein phosphatases" evidence="12">
    <location>
        <begin position="130"/>
        <end position="135"/>
    </location>
</feature>
<dbReference type="GO" id="GO:0031272">
    <property type="term" value="P:regulation of pseudopodium assembly"/>
    <property type="evidence" value="ECO:0007669"/>
    <property type="project" value="UniProtKB-ARBA"/>
</dbReference>
<gene>
    <name evidence="14" type="primary">LOC100899233</name>
</gene>
<evidence type="ECO:0000259" key="12">
    <source>
        <dbReference type="PROSITE" id="PS00125"/>
    </source>
</evidence>
<keyword evidence="13" id="KW-1185">Reference proteome</keyword>
<evidence type="ECO:0000256" key="11">
    <source>
        <dbReference type="RuleBase" id="RU004273"/>
    </source>
</evidence>
<comment type="cofactor">
    <cofactor evidence="1">
        <name>Mn(2+)</name>
        <dbReference type="ChEBI" id="CHEBI:29035"/>
    </cofactor>
</comment>
<dbReference type="GO" id="GO:0005737">
    <property type="term" value="C:cytoplasm"/>
    <property type="evidence" value="ECO:0007669"/>
    <property type="project" value="TreeGrafter"/>
</dbReference>
<dbReference type="GO" id="GO:0005634">
    <property type="term" value="C:nucleus"/>
    <property type="evidence" value="ECO:0007669"/>
    <property type="project" value="TreeGrafter"/>
</dbReference>
<reference evidence="14" key="1">
    <citation type="submission" date="2025-08" db="UniProtKB">
        <authorList>
            <consortium name="RefSeq"/>
        </authorList>
    </citation>
    <scope>IDENTIFICATION</scope>
</reference>
<proteinExistence type="inferred from homology"/>
<dbReference type="InterPro" id="IPR029052">
    <property type="entry name" value="Metallo-depent_PP-like"/>
</dbReference>
<comment type="similarity">
    <text evidence="2 11">Belongs to the PPP phosphatase family.</text>
</comment>
<evidence type="ECO:0000256" key="6">
    <source>
        <dbReference type="ARBA" id="ARBA00023211"/>
    </source>
</evidence>
<comment type="catalytic activity">
    <reaction evidence="9 11">
        <text>O-phospho-L-threonyl-[protein] + H2O = L-threonyl-[protein] + phosphate</text>
        <dbReference type="Rhea" id="RHEA:47004"/>
        <dbReference type="Rhea" id="RHEA-COMP:11060"/>
        <dbReference type="Rhea" id="RHEA-COMP:11605"/>
        <dbReference type="ChEBI" id="CHEBI:15377"/>
        <dbReference type="ChEBI" id="CHEBI:30013"/>
        <dbReference type="ChEBI" id="CHEBI:43474"/>
        <dbReference type="ChEBI" id="CHEBI:61977"/>
        <dbReference type="EC" id="3.1.3.16"/>
    </reaction>
</comment>
<evidence type="ECO:0000256" key="8">
    <source>
        <dbReference type="ARBA" id="ARBA00047761"/>
    </source>
</evidence>
<keyword evidence="4 11" id="KW-0378">Hydrolase</keyword>
<dbReference type="GO" id="GO:0046872">
    <property type="term" value="F:metal ion binding"/>
    <property type="evidence" value="ECO:0007669"/>
    <property type="project" value="UniProtKB-KW"/>
</dbReference>
<evidence type="ECO:0000256" key="10">
    <source>
        <dbReference type="ARBA" id="ARBA00054219"/>
    </source>
</evidence>
<evidence type="ECO:0000256" key="2">
    <source>
        <dbReference type="ARBA" id="ARBA00008294"/>
    </source>
</evidence>
<dbReference type="Pfam" id="PF00149">
    <property type="entry name" value="Metallophos"/>
    <property type="match status" value="1"/>
</dbReference>
<dbReference type="PROSITE" id="PS00125">
    <property type="entry name" value="SER_THR_PHOSPHATASE"/>
    <property type="match status" value="1"/>
</dbReference>
<keyword evidence="6" id="KW-0464">Manganese</keyword>
<dbReference type="GO" id="GO:0018991">
    <property type="term" value="P:egg-laying behavior"/>
    <property type="evidence" value="ECO:0007669"/>
    <property type="project" value="UniProtKB-ARBA"/>
</dbReference>
<evidence type="ECO:0000256" key="1">
    <source>
        <dbReference type="ARBA" id="ARBA00001936"/>
    </source>
</evidence>
<keyword evidence="3" id="KW-0479">Metal-binding</keyword>
<dbReference type="GO" id="GO:0097723">
    <property type="term" value="P:amoeboid sperm motility"/>
    <property type="evidence" value="ECO:0007669"/>
    <property type="project" value="UniProtKB-ARBA"/>
</dbReference>
<keyword evidence="5" id="KW-0904">Protein phosphatase</keyword>